<gene>
    <name evidence="4" type="ORF">LH440_01520</name>
    <name evidence="3" type="ORF">LHGZ1_0662</name>
</gene>
<dbReference type="InterPro" id="IPR016160">
    <property type="entry name" value="Ald_DH_CS_CYS"/>
</dbReference>
<dbReference type="SUPFAM" id="SSF53720">
    <property type="entry name" value="ALDH-like"/>
    <property type="match status" value="1"/>
</dbReference>
<reference evidence="3" key="1">
    <citation type="journal article" date="2017" name="J. Antimicrob. Chemother.">
        <title>Emergence and genomic analysis of MDR Laribacter hongkongensis strain HLGZ1 from Guangzhou, China.</title>
        <authorList>
            <person name="Wu H.K."/>
            <person name="Chen J.H."/>
            <person name="Yang L."/>
            <person name="Li A.R."/>
            <person name="Su D.H."/>
            <person name="Lin Y.P."/>
            <person name="Chen D.Q."/>
        </authorList>
    </citation>
    <scope>NUCLEOTIDE SEQUENCE</scope>
    <source>
        <strain evidence="3">HLGZ1</strain>
    </source>
</reference>
<dbReference type="PANTHER" id="PTHR43217:SF1">
    <property type="entry name" value="SUCCINATE SEMIALDEHYDE DEHYDROGENASE [NAD(P)+] SAD"/>
    <property type="match status" value="1"/>
</dbReference>
<dbReference type="InterPro" id="IPR015590">
    <property type="entry name" value="Aldehyde_DH_dom"/>
</dbReference>
<reference evidence="4 6" key="4">
    <citation type="submission" date="2021-10" db="EMBL/GenBank/DDBJ databases">
        <title>Whole-genome sequencing analysis of Laribacter hongkongensis: virulence gene profiles, carbohydrate-active enzyme prediction, and antimicrobial resistance characterization.</title>
        <authorList>
            <person name="Yuan P."/>
            <person name="Zhan Y."/>
            <person name="Chen D."/>
        </authorList>
    </citation>
    <scope>NUCLEOTIDE SEQUENCE [LARGE SCALE GENOMIC DNA]</scope>
    <source>
        <strain evidence="4 6">W67</strain>
    </source>
</reference>
<accession>A0A248LH21</accession>
<evidence type="ECO:0000313" key="4">
    <source>
        <dbReference type="EMBL" id="MCG9024598.1"/>
    </source>
</evidence>
<name>A0A248LH21_9NEIS</name>
<dbReference type="PROSITE" id="PS00070">
    <property type="entry name" value="ALDEHYDE_DEHYDR_CYS"/>
    <property type="match status" value="1"/>
</dbReference>
<dbReference type="InterPro" id="IPR047110">
    <property type="entry name" value="GABD/Sad-like"/>
</dbReference>
<dbReference type="EMBL" id="CP022115">
    <property type="protein sequence ID" value="ASJ23493.1"/>
    <property type="molecule type" value="Genomic_DNA"/>
</dbReference>
<sequence length="450" mass="48567">MNYHSCNPATGEVVHTRASWSADRLAGCLDALRQAQSRWHALPVEARCERLRRLGDGLLAARTTLAPLITLEVGKLLAEADAEIEKTARLCHYYADLAPPLLRPQSIPTAASRSGVSFEPLGLVFAVMPWNYPVWQAMRFAVPALAAGNACLVKPAPTVPQSSHLLLELARDAGLDVFDLAWIDNPDAEAAIAASNGLAFTGSTATGRHLAALAGRHLKKSVLELGGSNPVIVLKDADVELAAREAATSRFRDAGQSCNAAKRMILVPEIADAFIEAFMHEVARRRTGDPCDPATQLAPMHRADLRQTLHGQVEDAVAHGARLLCGGRLPAGAGFYYPATVLENVPPAARLYREEAFGPVASLYRVDNEADAVRVANDTPYGLGATIYSADDDRAARLAARLEVGSVFINRHTSSDLRLPFGGVKDSGYGRELSEFGLYEFVNVKTFWQR</sequence>
<keyword evidence="1" id="KW-0560">Oxidoreductase</keyword>
<evidence type="ECO:0000313" key="3">
    <source>
        <dbReference type="EMBL" id="ASJ23493.1"/>
    </source>
</evidence>
<dbReference type="RefSeq" id="WP_088860133.1">
    <property type="nucleotide sequence ID" value="NZ_CP022115.1"/>
</dbReference>
<dbReference type="InterPro" id="IPR016161">
    <property type="entry name" value="Ald_DH/histidinol_DH"/>
</dbReference>
<dbReference type="FunFam" id="3.40.309.10:FF:000010">
    <property type="entry name" value="Gamma-aminobutyraldehyde dehydrogenase"/>
    <property type="match status" value="1"/>
</dbReference>
<evidence type="ECO:0000256" key="1">
    <source>
        <dbReference type="ARBA" id="ARBA00023002"/>
    </source>
</evidence>
<dbReference type="Gene3D" id="3.40.309.10">
    <property type="entry name" value="Aldehyde Dehydrogenase, Chain A, domain 2"/>
    <property type="match status" value="1"/>
</dbReference>
<dbReference type="Proteomes" id="UP001200247">
    <property type="component" value="Unassembled WGS sequence"/>
</dbReference>
<evidence type="ECO:0000259" key="2">
    <source>
        <dbReference type="Pfam" id="PF00171"/>
    </source>
</evidence>
<organism evidence="3 5">
    <name type="scientific">Laribacter hongkongensis</name>
    <dbReference type="NCBI Taxonomy" id="168471"/>
    <lineage>
        <taxon>Bacteria</taxon>
        <taxon>Pseudomonadati</taxon>
        <taxon>Pseudomonadota</taxon>
        <taxon>Betaproteobacteria</taxon>
        <taxon>Neisseriales</taxon>
        <taxon>Aquaspirillaceae</taxon>
        <taxon>Laribacter</taxon>
    </lineage>
</organism>
<dbReference type="Gene3D" id="3.40.605.10">
    <property type="entry name" value="Aldehyde Dehydrogenase, Chain A, domain 1"/>
    <property type="match status" value="1"/>
</dbReference>
<proteinExistence type="predicted"/>
<dbReference type="GO" id="GO:0004777">
    <property type="term" value="F:succinate-semialdehyde dehydrogenase (NAD+) activity"/>
    <property type="evidence" value="ECO:0007669"/>
    <property type="project" value="TreeGrafter"/>
</dbReference>
<dbReference type="EMBL" id="JAJAXM010000002">
    <property type="protein sequence ID" value="MCG9024598.1"/>
    <property type="molecule type" value="Genomic_DNA"/>
</dbReference>
<reference evidence="3" key="3">
    <citation type="submission" date="2017-06" db="EMBL/GenBank/DDBJ databases">
        <authorList>
            <person name="Kim H.J."/>
            <person name="Triplett B.A."/>
        </authorList>
    </citation>
    <scope>NUCLEOTIDE SEQUENCE</scope>
    <source>
        <strain evidence="3">HLGZ1</strain>
    </source>
</reference>
<evidence type="ECO:0000313" key="5">
    <source>
        <dbReference type="Proteomes" id="UP000197424"/>
    </source>
</evidence>
<dbReference type="Pfam" id="PF00171">
    <property type="entry name" value="Aldedh"/>
    <property type="match status" value="1"/>
</dbReference>
<dbReference type="InterPro" id="IPR016163">
    <property type="entry name" value="Ald_DH_C"/>
</dbReference>
<dbReference type="PANTHER" id="PTHR43217">
    <property type="entry name" value="SUCCINATE SEMIALDEHYDE DEHYDROGENASE [NAD(P)+] SAD"/>
    <property type="match status" value="1"/>
</dbReference>
<reference evidence="5" key="2">
    <citation type="submission" date="2017-06" db="EMBL/GenBank/DDBJ databases">
        <title>Whole genome sequence of Laribacter hongkongensis LHGZ1.</title>
        <authorList>
            <person name="Chen D."/>
            <person name="Wu H."/>
            <person name="Chen J."/>
        </authorList>
    </citation>
    <scope>NUCLEOTIDE SEQUENCE [LARGE SCALE GENOMIC DNA]</scope>
    <source>
        <strain evidence="5">LHGZ1</strain>
    </source>
</reference>
<dbReference type="Proteomes" id="UP000197424">
    <property type="component" value="Chromosome"/>
</dbReference>
<dbReference type="OrthoDB" id="6187633at2"/>
<evidence type="ECO:0000313" key="6">
    <source>
        <dbReference type="Proteomes" id="UP001200247"/>
    </source>
</evidence>
<feature type="domain" description="Aldehyde dehydrogenase" evidence="2">
    <location>
        <begin position="3"/>
        <end position="446"/>
    </location>
</feature>
<protein>
    <submittedName>
        <fullName evidence="4">Aldehyde dehydrogenase family protein</fullName>
    </submittedName>
    <submittedName>
        <fullName evidence="3">Putative aldehyde dehydrogenase</fullName>
    </submittedName>
</protein>
<dbReference type="AlphaFoldDB" id="A0A248LH21"/>
<dbReference type="InterPro" id="IPR016162">
    <property type="entry name" value="Ald_DH_N"/>
</dbReference>